<gene>
    <name evidence="1" type="ORF">S01H4_28790</name>
</gene>
<proteinExistence type="predicted"/>
<sequence length="43" mass="4931">VKDWVSFKLPDRLDYDALGDKMKSQIHALSLKTKTMHAIGENE</sequence>
<name>X1CVY4_9ZZZZ</name>
<evidence type="ECO:0000313" key="1">
    <source>
        <dbReference type="EMBL" id="GAG88361.1"/>
    </source>
</evidence>
<reference evidence="1" key="1">
    <citation type="journal article" date="2014" name="Front. Microbiol.">
        <title>High frequency of phylogenetically diverse reductive dehalogenase-homologous genes in deep subseafloor sedimentary metagenomes.</title>
        <authorList>
            <person name="Kawai M."/>
            <person name="Futagami T."/>
            <person name="Toyoda A."/>
            <person name="Takaki Y."/>
            <person name="Nishi S."/>
            <person name="Hori S."/>
            <person name="Arai W."/>
            <person name="Tsubouchi T."/>
            <person name="Morono Y."/>
            <person name="Uchiyama I."/>
            <person name="Ito T."/>
            <person name="Fujiyama A."/>
            <person name="Inagaki F."/>
            <person name="Takami H."/>
        </authorList>
    </citation>
    <scope>NUCLEOTIDE SEQUENCE</scope>
    <source>
        <strain evidence="1">Expedition CK06-06</strain>
    </source>
</reference>
<dbReference type="EMBL" id="BART01014424">
    <property type="protein sequence ID" value="GAG88361.1"/>
    <property type="molecule type" value="Genomic_DNA"/>
</dbReference>
<dbReference type="AlphaFoldDB" id="X1CVY4"/>
<comment type="caution">
    <text evidence="1">The sequence shown here is derived from an EMBL/GenBank/DDBJ whole genome shotgun (WGS) entry which is preliminary data.</text>
</comment>
<feature type="non-terminal residue" evidence="1">
    <location>
        <position position="1"/>
    </location>
</feature>
<organism evidence="1">
    <name type="scientific">marine sediment metagenome</name>
    <dbReference type="NCBI Taxonomy" id="412755"/>
    <lineage>
        <taxon>unclassified sequences</taxon>
        <taxon>metagenomes</taxon>
        <taxon>ecological metagenomes</taxon>
    </lineage>
</organism>
<dbReference type="SUPFAM" id="SSF82657">
    <property type="entry name" value="BolA-like"/>
    <property type="match status" value="1"/>
</dbReference>
<dbReference type="Gene3D" id="3.30.300.90">
    <property type="entry name" value="BolA-like"/>
    <property type="match status" value="1"/>
</dbReference>
<dbReference type="InterPro" id="IPR036065">
    <property type="entry name" value="BolA-like_sf"/>
</dbReference>
<protein>
    <submittedName>
        <fullName evidence="1">Uncharacterized protein</fullName>
    </submittedName>
</protein>
<accession>X1CVY4</accession>